<gene>
    <name evidence="2" type="ORF">ZHD862_LOCUS24315</name>
</gene>
<evidence type="ECO:0000313" key="3">
    <source>
        <dbReference type="Proteomes" id="UP000663864"/>
    </source>
</evidence>
<feature type="compositionally biased region" description="Basic residues" evidence="1">
    <location>
        <begin position="108"/>
        <end position="118"/>
    </location>
</feature>
<feature type="region of interest" description="Disordered" evidence="1">
    <location>
        <begin position="1"/>
        <end position="23"/>
    </location>
</feature>
<feature type="region of interest" description="Disordered" evidence="1">
    <location>
        <begin position="87"/>
        <end position="118"/>
    </location>
</feature>
<proteinExistence type="predicted"/>
<dbReference type="EMBL" id="CAJNOT010001644">
    <property type="protein sequence ID" value="CAF1229907.1"/>
    <property type="molecule type" value="Genomic_DNA"/>
</dbReference>
<name>A0A814YG59_9BILA</name>
<reference evidence="2" key="1">
    <citation type="submission" date="2021-02" db="EMBL/GenBank/DDBJ databases">
        <authorList>
            <person name="Nowell W R."/>
        </authorList>
    </citation>
    <scope>NUCLEOTIDE SEQUENCE</scope>
</reference>
<comment type="caution">
    <text evidence="2">The sequence shown here is derived from an EMBL/GenBank/DDBJ whole genome shotgun (WGS) entry which is preliminary data.</text>
</comment>
<protein>
    <submittedName>
        <fullName evidence="2">Uncharacterized protein</fullName>
    </submittedName>
</protein>
<feature type="compositionally biased region" description="Polar residues" evidence="1">
    <location>
        <begin position="1"/>
        <end position="10"/>
    </location>
</feature>
<organism evidence="2 3">
    <name type="scientific">Rotaria sordida</name>
    <dbReference type="NCBI Taxonomy" id="392033"/>
    <lineage>
        <taxon>Eukaryota</taxon>
        <taxon>Metazoa</taxon>
        <taxon>Spiralia</taxon>
        <taxon>Gnathifera</taxon>
        <taxon>Rotifera</taxon>
        <taxon>Eurotatoria</taxon>
        <taxon>Bdelloidea</taxon>
        <taxon>Philodinida</taxon>
        <taxon>Philodinidae</taxon>
        <taxon>Rotaria</taxon>
    </lineage>
</organism>
<accession>A0A814YG59</accession>
<dbReference type="AlphaFoldDB" id="A0A814YG59"/>
<feature type="compositionally biased region" description="Low complexity" evidence="1">
    <location>
        <begin position="11"/>
        <end position="23"/>
    </location>
</feature>
<dbReference type="Proteomes" id="UP000663864">
    <property type="component" value="Unassembled WGS sequence"/>
</dbReference>
<sequence length="184" mass="21995">MIYPSDTSIQTSYETPTPTTASTNITLNIDDLSDISEEEEPKILMPQFDKQPQILMPYFNKPPQILIQKFDEQNYLAIETTEEEMNEFNVQEQQQETRTKTKLSKSEKQRKKNMKLKWKQKHHPEFQRRIKRPIYYNIYNYTLSKFYTELLEQILNVTPTIPLLMMNIIGEQQHITMSVEQNKQ</sequence>
<evidence type="ECO:0000313" key="2">
    <source>
        <dbReference type="EMBL" id="CAF1229907.1"/>
    </source>
</evidence>
<feature type="compositionally biased region" description="Basic and acidic residues" evidence="1">
    <location>
        <begin position="95"/>
        <end position="107"/>
    </location>
</feature>
<evidence type="ECO:0000256" key="1">
    <source>
        <dbReference type="SAM" id="MobiDB-lite"/>
    </source>
</evidence>